<dbReference type="InterPro" id="IPR011008">
    <property type="entry name" value="Dimeric_a/b-barrel"/>
</dbReference>
<dbReference type="Proteomes" id="UP000589626">
    <property type="component" value="Unassembled WGS sequence"/>
</dbReference>
<dbReference type="EMBL" id="JACHWR010000022">
    <property type="protein sequence ID" value="MBB3045751.1"/>
    <property type="molecule type" value="Genomic_DNA"/>
</dbReference>
<dbReference type="PANTHER" id="PTHR35174">
    <property type="entry name" value="BLL7171 PROTEIN-RELATED"/>
    <property type="match status" value="1"/>
</dbReference>
<organism evidence="3 4">
    <name type="scientific">Nocardioides soli</name>
    <dbReference type="NCBI Taxonomy" id="1036020"/>
    <lineage>
        <taxon>Bacteria</taxon>
        <taxon>Bacillati</taxon>
        <taxon>Actinomycetota</taxon>
        <taxon>Actinomycetes</taxon>
        <taxon>Propionibacteriales</taxon>
        <taxon>Nocardioidaceae</taxon>
        <taxon>Nocardioides</taxon>
    </lineage>
</organism>
<dbReference type="RefSeq" id="WP_183595697.1">
    <property type="nucleotide sequence ID" value="NZ_JACHWR010000022.1"/>
</dbReference>
<accession>A0A7W4Z5B2</accession>
<reference evidence="3 4" key="1">
    <citation type="submission" date="2020-08" db="EMBL/GenBank/DDBJ databases">
        <title>Sequencing the genomes of 1000 actinobacteria strains.</title>
        <authorList>
            <person name="Klenk H.-P."/>
        </authorList>
    </citation>
    <scope>NUCLEOTIDE SEQUENCE [LARGE SCALE GENOMIC DNA]</scope>
    <source>
        <strain evidence="3 4">DSM 105498</strain>
    </source>
</reference>
<evidence type="ECO:0000313" key="3">
    <source>
        <dbReference type="EMBL" id="MBB3045751.1"/>
    </source>
</evidence>
<dbReference type="PANTHER" id="PTHR35174:SF3">
    <property type="entry name" value="BLL7171 PROTEIN"/>
    <property type="match status" value="1"/>
</dbReference>
<name>A0A7W4Z5B2_9ACTN</name>
<dbReference type="SUPFAM" id="SSF54909">
    <property type="entry name" value="Dimeric alpha+beta barrel"/>
    <property type="match status" value="1"/>
</dbReference>
<keyword evidence="4" id="KW-1185">Reference proteome</keyword>
<gene>
    <name evidence="3" type="ORF">FHU40_005611</name>
</gene>
<feature type="domain" description="YCII-related" evidence="2">
    <location>
        <begin position="20"/>
        <end position="115"/>
    </location>
</feature>
<dbReference type="InterPro" id="IPR005545">
    <property type="entry name" value="YCII"/>
</dbReference>
<protein>
    <recommendedName>
        <fullName evidence="2">YCII-related domain-containing protein</fullName>
    </recommendedName>
</protein>
<dbReference type="AlphaFoldDB" id="A0A7W4Z5B2"/>
<evidence type="ECO:0000313" key="4">
    <source>
        <dbReference type="Proteomes" id="UP000589626"/>
    </source>
</evidence>
<sequence>MSQYLLAVNGSAADEAAQSQMTMEEMQPLFEAVERFNERLRAEGAWVFAGGLQPIGSTTTVDHTGGEVIITDGPFAESKEWLGGFWVIEAPDLDAALRWAAEGSKACAGRVEVRPFQDEPEA</sequence>
<dbReference type="Pfam" id="PF03795">
    <property type="entry name" value="YCII"/>
    <property type="match status" value="1"/>
</dbReference>
<evidence type="ECO:0000256" key="1">
    <source>
        <dbReference type="ARBA" id="ARBA00007689"/>
    </source>
</evidence>
<evidence type="ECO:0000259" key="2">
    <source>
        <dbReference type="Pfam" id="PF03795"/>
    </source>
</evidence>
<comment type="similarity">
    <text evidence="1">Belongs to the YciI family.</text>
</comment>
<comment type="caution">
    <text evidence="3">The sequence shown here is derived from an EMBL/GenBank/DDBJ whole genome shotgun (WGS) entry which is preliminary data.</text>
</comment>
<dbReference type="Gene3D" id="3.30.70.1060">
    <property type="entry name" value="Dimeric alpha+beta barrel"/>
    <property type="match status" value="1"/>
</dbReference>
<proteinExistence type="inferred from homology"/>